<keyword evidence="2 4" id="KW-0067">ATP-binding</keyword>
<evidence type="ECO:0000313" key="5">
    <source>
        <dbReference type="Proteomes" id="UP001500920"/>
    </source>
</evidence>
<dbReference type="Proteomes" id="UP001500920">
    <property type="component" value="Unassembled WGS sequence"/>
</dbReference>
<name>A0ABP7F788_9STAP</name>
<dbReference type="Pfam" id="PF00005">
    <property type="entry name" value="ABC_tran"/>
    <property type="match status" value="1"/>
</dbReference>
<dbReference type="InterPro" id="IPR027417">
    <property type="entry name" value="P-loop_NTPase"/>
</dbReference>
<dbReference type="PANTHER" id="PTHR43158">
    <property type="entry name" value="SKFA PEPTIDE EXPORT ATP-BINDING PROTEIN SKFE"/>
    <property type="match status" value="1"/>
</dbReference>
<evidence type="ECO:0000259" key="3">
    <source>
        <dbReference type="PROSITE" id="PS50893"/>
    </source>
</evidence>
<organism evidence="4 5">
    <name type="scientific">Salinicoccus jeotgali</name>
    <dbReference type="NCBI Taxonomy" id="381634"/>
    <lineage>
        <taxon>Bacteria</taxon>
        <taxon>Bacillati</taxon>
        <taxon>Bacillota</taxon>
        <taxon>Bacilli</taxon>
        <taxon>Bacillales</taxon>
        <taxon>Staphylococcaceae</taxon>
        <taxon>Salinicoccus</taxon>
    </lineage>
</organism>
<dbReference type="InterPro" id="IPR003439">
    <property type="entry name" value="ABC_transporter-like_ATP-bd"/>
</dbReference>
<gene>
    <name evidence="4" type="ORF">GCM10022378_21260</name>
</gene>
<dbReference type="InterPro" id="IPR003593">
    <property type="entry name" value="AAA+_ATPase"/>
</dbReference>
<accession>A0ABP7F788</accession>
<protein>
    <submittedName>
        <fullName evidence="4">ABC transporter ATP-binding protein</fullName>
    </submittedName>
</protein>
<dbReference type="GO" id="GO:0005524">
    <property type="term" value="F:ATP binding"/>
    <property type="evidence" value="ECO:0007669"/>
    <property type="project" value="UniProtKB-KW"/>
</dbReference>
<dbReference type="Gene3D" id="3.40.50.300">
    <property type="entry name" value="P-loop containing nucleotide triphosphate hydrolases"/>
    <property type="match status" value="1"/>
</dbReference>
<feature type="domain" description="ABC transporter" evidence="3">
    <location>
        <begin position="5"/>
        <end position="230"/>
    </location>
</feature>
<evidence type="ECO:0000256" key="2">
    <source>
        <dbReference type="ARBA" id="ARBA00022840"/>
    </source>
</evidence>
<keyword evidence="5" id="KW-1185">Reference proteome</keyword>
<sequence>MSSMVDLTNASLDIKKNTILEDVTLQLETGRIYGLIGQEGAGKTSLLSLIASYRKPTKGAVQIDGRDPYEDKALMAKVRFVHEVDYTETHHTPKYLSRVTERYRPAFDSDYALTMLEGLGIDSDKALNRMSKGQQAAVNAIFGLAANAPITIFDEVTNIMEATLREQFYKMAIEANAHYPRTMIFSNHTVSGMDHLFDEIIILDESRVILQEPIDRFLERGFRVSGAKEKVVRFTDGMNVLSTHASGSIHSVVVLGSVDEADRKTAKEQHLYIEPLKVQELFTILTATKEG</sequence>
<keyword evidence="1" id="KW-0547">Nucleotide-binding</keyword>
<dbReference type="PANTHER" id="PTHR43158:SF5">
    <property type="entry name" value="ABC TRANSPORTER, ATP-BINDING PROTEIN"/>
    <property type="match status" value="1"/>
</dbReference>
<comment type="caution">
    <text evidence="4">The sequence shown here is derived from an EMBL/GenBank/DDBJ whole genome shotgun (WGS) entry which is preliminary data.</text>
</comment>
<evidence type="ECO:0000313" key="4">
    <source>
        <dbReference type="EMBL" id="GAA3732746.1"/>
    </source>
</evidence>
<dbReference type="PROSITE" id="PS50893">
    <property type="entry name" value="ABC_TRANSPORTER_2"/>
    <property type="match status" value="1"/>
</dbReference>
<reference evidence="5" key="1">
    <citation type="journal article" date="2019" name="Int. J. Syst. Evol. Microbiol.">
        <title>The Global Catalogue of Microorganisms (GCM) 10K type strain sequencing project: providing services to taxonomists for standard genome sequencing and annotation.</title>
        <authorList>
            <consortium name="The Broad Institute Genomics Platform"/>
            <consortium name="The Broad Institute Genome Sequencing Center for Infectious Disease"/>
            <person name="Wu L."/>
            <person name="Ma J."/>
        </authorList>
    </citation>
    <scope>NUCLEOTIDE SEQUENCE [LARGE SCALE GENOMIC DNA]</scope>
    <source>
        <strain evidence="5">JCM 16981</strain>
    </source>
</reference>
<evidence type="ECO:0000256" key="1">
    <source>
        <dbReference type="ARBA" id="ARBA00022741"/>
    </source>
</evidence>
<dbReference type="SUPFAM" id="SSF52540">
    <property type="entry name" value="P-loop containing nucleoside triphosphate hydrolases"/>
    <property type="match status" value="1"/>
</dbReference>
<dbReference type="SMART" id="SM00382">
    <property type="entry name" value="AAA"/>
    <property type="match status" value="1"/>
</dbReference>
<proteinExistence type="predicted"/>
<dbReference type="EMBL" id="BAABCK010000069">
    <property type="protein sequence ID" value="GAA3732746.1"/>
    <property type="molecule type" value="Genomic_DNA"/>
</dbReference>